<dbReference type="GO" id="GO:0005634">
    <property type="term" value="C:nucleus"/>
    <property type="evidence" value="ECO:0007669"/>
    <property type="project" value="UniProtKB-SubCell"/>
</dbReference>
<evidence type="ECO:0000256" key="9">
    <source>
        <dbReference type="ARBA" id="ARBA00033478"/>
    </source>
</evidence>
<keyword evidence="4 10" id="KW-0805">Transcription regulation</keyword>
<name>S8DN62_9LAMI</name>
<dbReference type="PROSITE" id="PS51745">
    <property type="entry name" value="PB1"/>
    <property type="match status" value="1"/>
</dbReference>
<evidence type="ECO:0000256" key="3">
    <source>
        <dbReference type="ARBA" id="ARBA00022473"/>
    </source>
</evidence>
<gene>
    <name evidence="14" type="ORF">M569_10340</name>
</gene>
<keyword evidence="7 10" id="KW-0539">Nucleus</keyword>
<evidence type="ECO:0000313" key="14">
    <source>
        <dbReference type="EMBL" id="EPS64438.1"/>
    </source>
</evidence>
<keyword evidence="3" id="KW-0217">Developmental protein</keyword>
<protein>
    <recommendedName>
        <fullName evidence="10">Auxin response factor</fullName>
    </recommendedName>
</protein>
<feature type="compositionally biased region" description="Polar residues" evidence="11">
    <location>
        <begin position="576"/>
        <end position="605"/>
    </location>
</feature>
<dbReference type="EMBL" id="AUSU01004821">
    <property type="protein sequence ID" value="EPS64438.1"/>
    <property type="molecule type" value="Genomic_DNA"/>
</dbReference>
<dbReference type="Pfam" id="PF02362">
    <property type="entry name" value="B3"/>
    <property type="match status" value="1"/>
</dbReference>
<feature type="region of interest" description="Disordered" evidence="11">
    <location>
        <begin position="576"/>
        <end position="610"/>
    </location>
</feature>
<evidence type="ECO:0000259" key="12">
    <source>
        <dbReference type="PROSITE" id="PS50863"/>
    </source>
</evidence>
<dbReference type="FunFam" id="2.40.330.10:FF:000001">
    <property type="entry name" value="Auxin response factor"/>
    <property type="match status" value="1"/>
</dbReference>
<evidence type="ECO:0000256" key="8">
    <source>
        <dbReference type="ARBA" id="ARBA00023294"/>
    </source>
</evidence>
<sequence length="720" mass="79895">MASVEENVKPGGGVSVGDGVKLLSEMQDSSICRKQINCELWHACAGPLVTLPQLGSLVYYFPQGHSEQVAVSTNRAATTPQIPNYPNLPPQLLCQVHNLTLHADRDTDEIYAQMSLQPVCSDKDVIPIPDFGLKPSKHPSEFFCKTLTASDTSTHGGFSVPRRAAEKLFPPLDYSMQPPSQELVVRDLHENTWNFRHIYRGQPKRHLLTTGWSMFVGSKRLRAGDSVLFVRDEKSQLLVGVRRAIRQQATLPSSVLSADCMHIGILAAAAHAAANRTPFTIFYNPRACSSEFVIPFAKYRKAVFSTQLSIGMRFGMMFETEESSKRRYMGTISSISDVDPLRWPNSKWRSIQVDWDEPGCGSSDRRNRVSPWEIETPESLFILPSMASNVEKHPFHSPFLLGGAAPPTEFGALMNFQSPPPLISEELMKMLVVKPQKTSSHATTIVPNDVGVMKSAEEKASQQCLLLANGWIQNIEDDSSMSSALEAASGWIQVEESPPPSQVDFASYHYSTLPPLEGQAELWDSSSLQEEYHHYNSDGVDVKDDLAAAAAGDIIYNCMDVDGSSIVLDEICGKNNSNHQDPSSQDVQSSAGTDSRNFNHNSRSTSWHHHQLTPRFRTYTKIQKAGSVGRSIDVSGFKNYEELRVEIERMFGLEGVLNDMRSGWTLVYVDFENDVLLVGDDPWEEFVGCVRCIRILSPSEVRQMGEEGMQLLNSVGGIGM</sequence>
<dbReference type="SUPFAM" id="SSF101936">
    <property type="entry name" value="DNA-binding pseudobarrel domain"/>
    <property type="match status" value="1"/>
</dbReference>
<comment type="subcellular location">
    <subcellularLocation>
        <location evidence="1 10">Nucleus</location>
    </subcellularLocation>
</comment>
<dbReference type="GO" id="GO:0006355">
    <property type="term" value="P:regulation of DNA-templated transcription"/>
    <property type="evidence" value="ECO:0007669"/>
    <property type="project" value="InterPro"/>
</dbReference>
<dbReference type="Proteomes" id="UP000015453">
    <property type="component" value="Unassembled WGS sequence"/>
</dbReference>
<dbReference type="GO" id="GO:0009734">
    <property type="term" value="P:auxin-activated signaling pathway"/>
    <property type="evidence" value="ECO:0007669"/>
    <property type="project" value="UniProtKB-KW"/>
</dbReference>
<comment type="subunit">
    <text evidence="10">Homodimers and heterodimers.</text>
</comment>
<dbReference type="SUPFAM" id="SSF54277">
    <property type="entry name" value="CAD &amp; PB1 domains"/>
    <property type="match status" value="1"/>
</dbReference>
<dbReference type="InterPro" id="IPR033389">
    <property type="entry name" value="AUX/IAA_dom"/>
</dbReference>
<dbReference type="FunFam" id="3.10.20.90:FF:000047">
    <property type="entry name" value="Auxin response factor"/>
    <property type="match status" value="1"/>
</dbReference>
<organism evidence="14 15">
    <name type="scientific">Genlisea aurea</name>
    <dbReference type="NCBI Taxonomy" id="192259"/>
    <lineage>
        <taxon>Eukaryota</taxon>
        <taxon>Viridiplantae</taxon>
        <taxon>Streptophyta</taxon>
        <taxon>Embryophyta</taxon>
        <taxon>Tracheophyta</taxon>
        <taxon>Spermatophyta</taxon>
        <taxon>Magnoliopsida</taxon>
        <taxon>eudicotyledons</taxon>
        <taxon>Gunneridae</taxon>
        <taxon>Pentapetalae</taxon>
        <taxon>asterids</taxon>
        <taxon>lamiids</taxon>
        <taxon>Lamiales</taxon>
        <taxon>Lentibulariaceae</taxon>
        <taxon>Genlisea</taxon>
    </lineage>
</organism>
<feature type="non-terminal residue" evidence="14">
    <location>
        <position position="720"/>
    </location>
</feature>
<evidence type="ECO:0000256" key="10">
    <source>
        <dbReference type="RuleBase" id="RU004561"/>
    </source>
</evidence>
<evidence type="ECO:0000256" key="6">
    <source>
        <dbReference type="ARBA" id="ARBA00023163"/>
    </source>
</evidence>
<accession>S8DN62</accession>
<dbReference type="FunFam" id="2.30.30.1040:FF:000001">
    <property type="entry name" value="Auxin response factor"/>
    <property type="match status" value="1"/>
</dbReference>
<keyword evidence="8 10" id="KW-0927">Auxin signaling pathway</keyword>
<dbReference type="InterPro" id="IPR003340">
    <property type="entry name" value="B3_DNA-bd"/>
</dbReference>
<dbReference type="Pfam" id="PF06507">
    <property type="entry name" value="ARF_AD"/>
    <property type="match status" value="1"/>
</dbReference>
<evidence type="ECO:0000256" key="1">
    <source>
        <dbReference type="ARBA" id="ARBA00004123"/>
    </source>
</evidence>
<dbReference type="Gene3D" id="3.10.20.90">
    <property type="entry name" value="Phosphatidylinositol 3-kinase Catalytic Subunit, Chain A, domain 1"/>
    <property type="match status" value="1"/>
</dbReference>
<keyword evidence="6 10" id="KW-0804">Transcription</keyword>
<evidence type="ECO:0000256" key="2">
    <source>
        <dbReference type="ARBA" id="ARBA00007853"/>
    </source>
</evidence>
<evidence type="ECO:0000256" key="11">
    <source>
        <dbReference type="SAM" id="MobiDB-lite"/>
    </source>
</evidence>
<dbReference type="Pfam" id="PF02309">
    <property type="entry name" value="AUX_IAA"/>
    <property type="match status" value="1"/>
</dbReference>
<dbReference type="GO" id="GO:0009835">
    <property type="term" value="P:fruit ripening"/>
    <property type="evidence" value="ECO:0007669"/>
    <property type="project" value="UniProtKB-KW"/>
</dbReference>
<comment type="function">
    <text evidence="10">Auxin response factors (ARFs) are transcriptional factors that bind specifically to the DNA sequence 5'-TGTCTC-3' found in the auxin-responsive promoter elements (AuxREs).</text>
</comment>
<keyword evidence="15" id="KW-1185">Reference proteome</keyword>
<dbReference type="OrthoDB" id="1368538at2759"/>
<dbReference type="AlphaFoldDB" id="S8DN62"/>
<dbReference type="GO" id="GO:0003677">
    <property type="term" value="F:DNA binding"/>
    <property type="evidence" value="ECO:0007669"/>
    <property type="project" value="UniProtKB-KW"/>
</dbReference>
<feature type="domain" description="PB1" evidence="13">
    <location>
        <begin position="617"/>
        <end position="700"/>
    </location>
</feature>
<keyword evidence="5 10" id="KW-0238">DNA-binding</keyword>
<dbReference type="InterPro" id="IPR010525">
    <property type="entry name" value="ARF_dom"/>
</dbReference>
<keyword evidence="9" id="KW-0292">Fruit ripening</keyword>
<proteinExistence type="inferred from homology"/>
<dbReference type="PROSITE" id="PS50863">
    <property type="entry name" value="B3"/>
    <property type="match status" value="1"/>
</dbReference>
<comment type="caution">
    <text evidence="14">The sequence shown here is derived from an EMBL/GenBank/DDBJ whole genome shotgun (WGS) entry which is preliminary data.</text>
</comment>
<dbReference type="PANTHER" id="PTHR31384">
    <property type="entry name" value="AUXIN RESPONSE FACTOR 4-RELATED"/>
    <property type="match status" value="1"/>
</dbReference>
<comment type="similarity">
    <text evidence="2 10">Belongs to the ARF family.</text>
</comment>
<dbReference type="InterPro" id="IPR053793">
    <property type="entry name" value="PB1-like"/>
</dbReference>
<dbReference type="Gene3D" id="2.30.30.1040">
    <property type="match status" value="1"/>
</dbReference>
<dbReference type="CDD" id="cd10017">
    <property type="entry name" value="B3_DNA"/>
    <property type="match status" value="1"/>
</dbReference>
<evidence type="ECO:0000256" key="4">
    <source>
        <dbReference type="ARBA" id="ARBA00023015"/>
    </source>
</evidence>
<reference evidence="14 15" key="1">
    <citation type="journal article" date="2013" name="BMC Genomics">
        <title>The miniature genome of a carnivorous plant Genlisea aurea contains a low number of genes and short non-coding sequences.</title>
        <authorList>
            <person name="Leushkin E.V."/>
            <person name="Sutormin R.A."/>
            <person name="Nabieva E.R."/>
            <person name="Penin A.A."/>
            <person name="Kondrashov A.S."/>
            <person name="Logacheva M.D."/>
        </authorList>
    </citation>
    <scope>NUCLEOTIDE SEQUENCE [LARGE SCALE GENOMIC DNA]</scope>
</reference>
<dbReference type="PANTHER" id="PTHR31384:SF10">
    <property type="entry name" value="AUXIN RESPONSE FACTOR 5"/>
    <property type="match status" value="1"/>
</dbReference>
<evidence type="ECO:0000313" key="15">
    <source>
        <dbReference type="Proteomes" id="UP000015453"/>
    </source>
</evidence>
<dbReference type="InterPro" id="IPR044835">
    <property type="entry name" value="ARF_plant"/>
</dbReference>
<feature type="domain" description="TF-B3" evidence="12">
    <location>
        <begin position="143"/>
        <end position="245"/>
    </location>
</feature>
<evidence type="ECO:0000259" key="13">
    <source>
        <dbReference type="PROSITE" id="PS51745"/>
    </source>
</evidence>
<dbReference type="InterPro" id="IPR015300">
    <property type="entry name" value="DNA-bd_pseudobarrel_sf"/>
</dbReference>
<evidence type="ECO:0000256" key="5">
    <source>
        <dbReference type="ARBA" id="ARBA00023125"/>
    </source>
</evidence>
<evidence type="ECO:0000256" key="7">
    <source>
        <dbReference type="ARBA" id="ARBA00023242"/>
    </source>
</evidence>
<dbReference type="Gene3D" id="2.40.330.10">
    <property type="entry name" value="DNA-binding pseudobarrel domain"/>
    <property type="match status" value="1"/>
</dbReference>
<dbReference type="SMART" id="SM01019">
    <property type="entry name" value="B3"/>
    <property type="match status" value="1"/>
</dbReference>